<dbReference type="Pfam" id="PF02617">
    <property type="entry name" value="ClpS"/>
    <property type="match status" value="1"/>
</dbReference>
<evidence type="ECO:0000259" key="1">
    <source>
        <dbReference type="Pfam" id="PF02617"/>
    </source>
</evidence>
<dbReference type="SUPFAM" id="SSF54736">
    <property type="entry name" value="ClpS-like"/>
    <property type="match status" value="1"/>
</dbReference>
<dbReference type="AlphaFoldDB" id="A0A829HHT5"/>
<dbReference type="InterPro" id="IPR003769">
    <property type="entry name" value="ClpS_core"/>
</dbReference>
<evidence type="ECO:0000313" key="3">
    <source>
        <dbReference type="Proteomes" id="UP000014523"/>
    </source>
</evidence>
<dbReference type="InterPro" id="IPR014719">
    <property type="entry name" value="Ribosomal_bL12_C/ClpS-like"/>
</dbReference>
<dbReference type="Gene3D" id="3.30.1390.10">
    <property type="match status" value="1"/>
</dbReference>
<comment type="caution">
    <text evidence="2">The sequence shown here is derived from an EMBL/GenBank/DDBJ whole genome shotgun (WGS) entry which is preliminary data.</text>
</comment>
<sequence>MNNKFAGFLNDWISLIPFVIEFLQQYFVLNLDQDSQLMLTVDYEAKRLVDVYPITITEAQQIKSIIRFFIKRFSFFDRAQDIRGLHAQSSIRSIVTFGC</sequence>
<gene>
    <name evidence="2" type="ORF">F957_01908</name>
</gene>
<organism evidence="2 3">
    <name type="scientific">Acinetobacter gyllenbergii CIP 110306 = MTCC 11365</name>
    <dbReference type="NCBI Taxonomy" id="1217657"/>
    <lineage>
        <taxon>Bacteria</taxon>
        <taxon>Pseudomonadati</taxon>
        <taxon>Pseudomonadota</taxon>
        <taxon>Gammaproteobacteria</taxon>
        <taxon>Moraxellales</taxon>
        <taxon>Moraxellaceae</taxon>
        <taxon>Acinetobacter</taxon>
    </lineage>
</organism>
<dbReference type="RefSeq" id="WP_016660320.1">
    <property type="nucleotide sequence ID" value="NZ_ASQH01000001.1"/>
</dbReference>
<proteinExistence type="predicted"/>
<keyword evidence="3" id="KW-1185">Reference proteome</keyword>
<dbReference type="GO" id="GO:0030163">
    <property type="term" value="P:protein catabolic process"/>
    <property type="evidence" value="ECO:0007669"/>
    <property type="project" value="InterPro"/>
</dbReference>
<feature type="domain" description="Adaptor protein ClpS core" evidence="1">
    <location>
        <begin position="9"/>
        <end position="60"/>
    </location>
</feature>
<reference evidence="2 3" key="1">
    <citation type="submission" date="2013-06" db="EMBL/GenBank/DDBJ databases">
        <title>The Genome Sequence of Acinetobacter gyllenbergii CIP 110306.</title>
        <authorList>
            <consortium name="The Broad Institute Genome Sequencing Platform"/>
            <consortium name="The Broad Institute Genome Sequencing Center for Infectious Disease"/>
            <person name="Cerqueira G."/>
            <person name="Feldgarden M."/>
            <person name="Courvalin P."/>
            <person name="Perichon B."/>
            <person name="Grillot-Courvalin C."/>
            <person name="Clermont D."/>
            <person name="Rocha E."/>
            <person name="Yoon E.-J."/>
            <person name="Nemec A."/>
            <person name="Young S.K."/>
            <person name="Zeng Q."/>
            <person name="Gargeya S."/>
            <person name="Fitzgerald M."/>
            <person name="Abouelleil A."/>
            <person name="Alvarado L."/>
            <person name="Berlin A.M."/>
            <person name="Chapman S.B."/>
            <person name="Dewar J."/>
            <person name="Goldberg J."/>
            <person name="Griggs A."/>
            <person name="Gujja S."/>
            <person name="Hansen M."/>
            <person name="Howarth C."/>
            <person name="Imamovic A."/>
            <person name="Larimer J."/>
            <person name="McCowan C."/>
            <person name="Murphy C."/>
            <person name="Pearson M."/>
            <person name="Priest M."/>
            <person name="Roberts A."/>
            <person name="Saif S."/>
            <person name="Shea T."/>
            <person name="Sykes S."/>
            <person name="Wortman J."/>
            <person name="Nusbaum C."/>
            <person name="Birren B."/>
        </authorList>
    </citation>
    <scope>NUCLEOTIDE SEQUENCE [LARGE SCALE GENOMIC DNA]</scope>
    <source>
        <strain evidence="2 3">CIP 110306</strain>
    </source>
</reference>
<dbReference type="Proteomes" id="UP000014523">
    <property type="component" value="Unassembled WGS sequence"/>
</dbReference>
<name>A0A829HHT5_9GAMM</name>
<dbReference type="EMBL" id="ATGG01000013">
    <property type="protein sequence ID" value="EPF83562.1"/>
    <property type="molecule type" value="Genomic_DNA"/>
</dbReference>
<protein>
    <recommendedName>
        <fullName evidence="1">Adaptor protein ClpS core domain-containing protein</fullName>
    </recommendedName>
</protein>
<evidence type="ECO:0000313" key="2">
    <source>
        <dbReference type="EMBL" id="EPF83562.1"/>
    </source>
</evidence>
<accession>A0A829HHT5</accession>